<comment type="caution">
    <text evidence="2">The sequence shown here is derived from an EMBL/GenBank/DDBJ whole genome shotgun (WGS) entry which is preliminary data.</text>
</comment>
<evidence type="ECO:0000256" key="1">
    <source>
        <dbReference type="SAM" id="Phobius"/>
    </source>
</evidence>
<dbReference type="Proteomes" id="UP001596150">
    <property type="component" value="Unassembled WGS sequence"/>
</dbReference>
<keyword evidence="1" id="KW-1133">Transmembrane helix</keyword>
<dbReference type="EMBL" id="JBHSML010000003">
    <property type="protein sequence ID" value="MFC5515930.1"/>
    <property type="molecule type" value="Genomic_DNA"/>
</dbReference>
<proteinExistence type="predicted"/>
<keyword evidence="3" id="KW-1185">Reference proteome</keyword>
<sequence>MIDFPSLSEAGVWGSILSAIAAAVALIFNANAITQQRRSNDAKTLFTIAANIREAEARLTAQTQDPVAFKIELNNYLNLLEIFAVAVNHRLFGTKTRQLASDRLVTDLGMLLSNDSTRDHIEHAVTSEETFVELLAFYKRNRSKVDRAVSRLRFAPQSLTT</sequence>
<gene>
    <name evidence="2" type="ORF">ACFPP9_09135</name>
</gene>
<keyword evidence="1" id="KW-0812">Transmembrane</keyword>
<evidence type="ECO:0000313" key="3">
    <source>
        <dbReference type="Proteomes" id="UP001596150"/>
    </source>
</evidence>
<organism evidence="2 3">
    <name type="scientific">Kaistia terrae</name>
    <dbReference type="NCBI Taxonomy" id="537017"/>
    <lineage>
        <taxon>Bacteria</taxon>
        <taxon>Pseudomonadati</taxon>
        <taxon>Pseudomonadota</taxon>
        <taxon>Alphaproteobacteria</taxon>
        <taxon>Hyphomicrobiales</taxon>
        <taxon>Kaistiaceae</taxon>
        <taxon>Kaistia</taxon>
    </lineage>
</organism>
<accession>A0ABW0PTK7</accession>
<feature type="transmembrane region" description="Helical" evidence="1">
    <location>
        <begin position="12"/>
        <end position="33"/>
    </location>
</feature>
<reference evidence="3" key="1">
    <citation type="journal article" date="2019" name="Int. J. Syst. Evol. Microbiol.">
        <title>The Global Catalogue of Microorganisms (GCM) 10K type strain sequencing project: providing services to taxonomists for standard genome sequencing and annotation.</title>
        <authorList>
            <consortium name="The Broad Institute Genomics Platform"/>
            <consortium name="The Broad Institute Genome Sequencing Center for Infectious Disease"/>
            <person name="Wu L."/>
            <person name="Ma J."/>
        </authorList>
    </citation>
    <scope>NUCLEOTIDE SEQUENCE [LARGE SCALE GENOMIC DNA]</scope>
    <source>
        <strain evidence="3">KACC 12633</strain>
    </source>
</reference>
<keyword evidence="1" id="KW-0472">Membrane</keyword>
<dbReference type="RefSeq" id="WP_266341852.1">
    <property type="nucleotide sequence ID" value="NZ_JAPKNH010000001.1"/>
</dbReference>
<evidence type="ECO:0000313" key="2">
    <source>
        <dbReference type="EMBL" id="MFC5515930.1"/>
    </source>
</evidence>
<name>A0ABW0PTK7_9HYPH</name>
<protein>
    <submittedName>
        <fullName evidence="2">Uncharacterized protein</fullName>
    </submittedName>
</protein>